<feature type="domain" description="Thiol:disulfide interchange protein DsbD N-terminal" evidence="2">
    <location>
        <begin position="59"/>
        <end position="163"/>
    </location>
</feature>
<dbReference type="AlphaFoldDB" id="A0A4U8YUK1"/>
<dbReference type="Proteomes" id="UP000294360">
    <property type="component" value="Chromosome"/>
</dbReference>
<dbReference type="EMBL" id="LR536450">
    <property type="protein sequence ID" value="VFU07428.1"/>
    <property type="molecule type" value="Genomic_DNA"/>
</dbReference>
<evidence type="ECO:0000259" key="2">
    <source>
        <dbReference type="Pfam" id="PF11412"/>
    </source>
</evidence>
<evidence type="ECO:0000256" key="1">
    <source>
        <dbReference type="SAM" id="SignalP"/>
    </source>
</evidence>
<name>A0A4U8YUK1_METTU</name>
<evidence type="ECO:0000313" key="3">
    <source>
        <dbReference type="EMBL" id="VFU07428.1"/>
    </source>
</evidence>
<organism evidence="3 4">
    <name type="scientific">Methylocella tundrae</name>
    <dbReference type="NCBI Taxonomy" id="227605"/>
    <lineage>
        <taxon>Bacteria</taxon>
        <taxon>Pseudomonadati</taxon>
        <taxon>Pseudomonadota</taxon>
        <taxon>Alphaproteobacteria</taxon>
        <taxon>Hyphomicrobiales</taxon>
        <taxon>Beijerinckiaceae</taxon>
        <taxon>Methylocella</taxon>
    </lineage>
</organism>
<proteinExistence type="predicted"/>
<evidence type="ECO:0000313" key="4">
    <source>
        <dbReference type="Proteomes" id="UP000294360"/>
    </source>
</evidence>
<keyword evidence="1" id="KW-0732">Signal</keyword>
<dbReference type="Pfam" id="PF11412">
    <property type="entry name" value="DsbD_N"/>
    <property type="match status" value="1"/>
</dbReference>
<sequence>MQMSLQLLNAASAQTRVCAVAALFALGFMAELRADPITTDWIYGKKSAARLIAAPGAVKGAYKAGVEIRLDPDALTYWRSPGETGVPPVFDFHDSENLKEATVQFPTPLRIDEAGLDAFGYRGMVTFPVDVTLADENRPAVLSVSIEYAVCAAICLPVKAKAKLELPAHPGEGAAPDEASPEEAIFAAAKAKVPQRLDAAGRDAKILIGRDRGATLPTWRVQVRPEPQTVAAVSTDPGAAQTDLFVEGQEGWYFESKKGEKPNEFLIVEVEGPKPDGLAASAGKIPVTLTLAGPRQSYEFAVDLGAIPASP</sequence>
<reference evidence="3 4" key="1">
    <citation type="submission" date="2019-03" db="EMBL/GenBank/DDBJ databases">
        <authorList>
            <person name="Kox A.R. M."/>
        </authorList>
    </citation>
    <scope>NUCLEOTIDE SEQUENCE [LARGE SCALE GENOMIC DNA]</scope>
    <source>
        <strain evidence="3">MTUNDRAET4 annotated genome</strain>
    </source>
</reference>
<dbReference type="KEGG" id="mtun:MTUNDRAET4_0535"/>
<feature type="chain" id="PRO_5020855089" description="Thiol:disulfide interchange protein DsbD N-terminal domain-containing protein" evidence="1">
    <location>
        <begin position="35"/>
        <end position="311"/>
    </location>
</feature>
<accession>A0A4U8YUK1</accession>
<dbReference type="OrthoDB" id="9811036at2"/>
<gene>
    <name evidence="3" type="ORF">MTUNDRAET4_0535</name>
</gene>
<dbReference type="InterPro" id="IPR028250">
    <property type="entry name" value="DsbDN"/>
</dbReference>
<feature type="signal peptide" evidence="1">
    <location>
        <begin position="1"/>
        <end position="34"/>
    </location>
</feature>
<protein>
    <recommendedName>
        <fullName evidence="2">Thiol:disulfide interchange protein DsbD N-terminal domain-containing protein</fullName>
    </recommendedName>
</protein>